<dbReference type="InterPro" id="IPR001232">
    <property type="entry name" value="SKP1-like"/>
</dbReference>
<evidence type="ECO:0000259" key="3">
    <source>
        <dbReference type="Pfam" id="PF03931"/>
    </source>
</evidence>
<dbReference type="SUPFAM" id="SSF81382">
    <property type="entry name" value="Skp1 dimerisation domain-like"/>
    <property type="match status" value="1"/>
</dbReference>
<dbReference type="InterPro" id="IPR016897">
    <property type="entry name" value="SKP1"/>
</dbReference>
<dbReference type="Gene3D" id="3.30.710.10">
    <property type="entry name" value="Potassium Channel Kv1.1, Chain A"/>
    <property type="match status" value="1"/>
</dbReference>
<dbReference type="EMBL" id="BTSX01000003">
    <property type="protein sequence ID" value="GMS90709.1"/>
    <property type="molecule type" value="Genomic_DNA"/>
</dbReference>
<reference evidence="4" key="1">
    <citation type="submission" date="2023-10" db="EMBL/GenBank/DDBJ databases">
        <title>Genome assembly of Pristionchus species.</title>
        <authorList>
            <person name="Yoshida K."/>
            <person name="Sommer R.J."/>
        </authorList>
    </citation>
    <scope>NUCLEOTIDE SEQUENCE</scope>
    <source>
        <strain evidence="4">RS0144</strain>
    </source>
</reference>
<feature type="domain" description="SKP1 component POZ" evidence="3">
    <location>
        <begin position="6"/>
        <end position="63"/>
    </location>
</feature>
<dbReference type="InterPro" id="IPR016073">
    <property type="entry name" value="Skp1_comp_POZ"/>
</dbReference>
<dbReference type="SMART" id="SM00512">
    <property type="entry name" value="Skp1"/>
    <property type="match status" value="1"/>
</dbReference>
<dbReference type="SUPFAM" id="SSF54695">
    <property type="entry name" value="POZ domain"/>
    <property type="match status" value="1"/>
</dbReference>
<evidence type="ECO:0000313" key="5">
    <source>
        <dbReference type="Proteomes" id="UP001432027"/>
    </source>
</evidence>
<feature type="non-terminal residue" evidence="4">
    <location>
        <position position="1"/>
    </location>
</feature>
<comment type="caution">
    <text evidence="4">The sequence shown here is derived from an EMBL/GenBank/DDBJ whole genome shotgun (WGS) entry which is preliminary data.</text>
</comment>
<dbReference type="Pfam" id="PF03931">
    <property type="entry name" value="Skp1_POZ"/>
    <property type="match status" value="1"/>
</dbReference>
<dbReference type="PANTHER" id="PTHR11165">
    <property type="entry name" value="SKP1"/>
    <property type="match status" value="1"/>
</dbReference>
<organism evidence="4 5">
    <name type="scientific">Pristionchus entomophagus</name>
    <dbReference type="NCBI Taxonomy" id="358040"/>
    <lineage>
        <taxon>Eukaryota</taxon>
        <taxon>Metazoa</taxon>
        <taxon>Ecdysozoa</taxon>
        <taxon>Nematoda</taxon>
        <taxon>Chromadorea</taxon>
        <taxon>Rhabditida</taxon>
        <taxon>Rhabditina</taxon>
        <taxon>Diplogasteromorpha</taxon>
        <taxon>Diplogasteroidea</taxon>
        <taxon>Neodiplogasteridae</taxon>
        <taxon>Pristionchus</taxon>
    </lineage>
</organism>
<evidence type="ECO:0000256" key="1">
    <source>
        <dbReference type="ARBA" id="ARBA00009993"/>
    </source>
</evidence>
<gene>
    <name evidence="4" type="ORF">PENTCL1PPCAC_12884</name>
</gene>
<protein>
    <recommendedName>
        <fullName evidence="3">SKP1 component POZ domain-containing protein</fullName>
    </recommendedName>
</protein>
<dbReference type="InterPro" id="IPR036296">
    <property type="entry name" value="SKP1-like_dim_sf"/>
</dbReference>
<dbReference type="Proteomes" id="UP001432027">
    <property type="component" value="Unassembled WGS sequence"/>
</dbReference>
<sequence length="139" mass="15934">NPLIATILSSDEQVFHVDSDILSPELSRILCEGSYGISQAIRLPNIEARILKLLIEWLTDHKNDCIDSDNEEGQERSAENISEIELTFFDAIDKPTCLDLLVAAKYLKIKRLTESIRKILDQRAKTHHFQNHLSTYIEE</sequence>
<proteinExistence type="inferred from homology"/>
<keyword evidence="5" id="KW-1185">Reference proteome</keyword>
<keyword evidence="2" id="KW-0833">Ubl conjugation pathway</keyword>
<evidence type="ECO:0000256" key="2">
    <source>
        <dbReference type="ARBA" id="ARBA00022786"/>
    </source>
</evidence>
<dbReference type="GO" id="GO:0006511">
    <property type="term" value="P:ubiquitin-dependent protein catabolic process"/>
    <property type="evidence" value="ECO:0007669"/>
    <property type="project" value="InterPro"/>
</dbReference>
<name>A0AAV5T5X6_9BILA</name>
<dbReference type="AlphaFoldDB" id="A0AAV5T5X6"/>
<comment type="similarity">
    <text evidence="1">Belongs to the SKP1 family.</text>
</comment>
<evidence type="ECO:0000313" key="4">
    <source>
        <dbReference type="EMBL" id="GMS90709.1"/>
    </source>
</evidence>
<dbReference type="InterPro" id="IPR011333">
    <property type="entry name" value="SKP1/BTB/POZ_sf"/>
</dbReference>
<accession>A0AAV5T5X6</accession>